<reference evidence="5" key="1">
    <citation type="submission" date="2023-02" db="EMBL/GenBank/DDBJ databases">
        <title>Actinokineospora globicatena NBRC 15670.</title>
        <authorList>
            <person name="Ichikawa N."/>
            <person name="Sato H."/>
            <person name="Tonouchi N."/>
        </authorList>
    </citation>
    <scope>NUCLEOTIDE SEQUENCE</scope>
    <source>
        <strain evidence="5">NBRC 15670</strain>
    </source>
</reference>
<dbReference type="Gene3D" id="3.30.1360.40">
    <property type="match status" value="1"/>
</dbReference>
<evidence type="ECO:0000256" key="2">
    <source>
        <dbReference type="ARBA" id="ARBA00022801"/>
    </source>
</evidence>
<keyword evidence="2 5" id="KW-0378">Hydrolase</keyword>
<dbReference type="InterPro" id="IPR010016">
    <property type="entry name" value="PxpB"/>
</dbReference>
<dbReference type="GO" id="GO:0005524">
    <property type="term" value="F:ATP binding"/>
    <property type="evidence" value="ECO:0007669"/>
    <property type="project" value="UniProtKB-KW"/>
</dbReference>
<dbReference type="PANTHER" id="PTHR34698:SF2">
    <property type="entry name" value="5-OXOPROLINASE SUBUNIT B"/>
    <property type="match status" value="1"/>
</dbReference>
<dbReference type="EMBL" id="BSSD01000004">
    <property type="protein sequence ID" value="GLW92382.1"/>
    <property type="molecule type" value="Genomic_DNA"/>
</dbReference>
<feature type="domain" description="Carboxyltransferase" evidence="4">
    <location>
        <begin position="1"/>
        <end position="192"/>
    </location>
</feature>
<organism evidence="5 6">
    <name type="scientific">Actinokineospora globicatena</name>
    <dbReference type="NCBI Taxonomy" id="103729"/>
    <lineage>
        <taxon>Bacteria</taxon>
        <taxon>Bacillati</taxon>
        <taxon>Actinomycetota</taxon>
        <taxon>Actinomycetes</taxon>
        <taxon>Pseudonocardiales</taxon>
        <taxon>Pseudonocardiaceae</taxon>
        <taxon>Actinokineospora</taxon>
    </lineage>
</organism>
<dbReference type="RefSeq" id="WP_285610965.1">
    <property type="nucleotide sequence ID" value="NZ_BSSD01000004.1"/>
</dbReference>
<evidence type="ECO:0000313" key="5">
    <source>
        <dbReference type="EMBL" id="GLW92382.1"/>
    </source>
</evidence>
<accession>A0A9W6QMN1</accession>
<proteinExistence type="predicted"/>
<keyword evidence="1" id="KW-0547">Nucleotide-binding</keyword>
<evidence type="ECO:0000259" key="4">
    <source>
        <dbReference type="SMART" id="SM00796"/>
    </source>
</evidence>
<dbReference type="InterPro" id="IPR003833">
    <property type="entry name" value="CT_C_D"/>
</dbReference>
<comment type="caution">
    <text evidence="5">The sequence shown here is derived from an EMBL/GenBank/DDBJ whole genome shotgun (WGS) entry which is preliminary data.</text>
</comment>
<protein>
    <submittedName>
        <fullName evidence="5">Allophanate hydrolase</fullName>
    </submittedName>
</protein>
<keyword evidence="3" id="KW-0067">ATP-binding</keyword>
<sequence>MRLRRCGPDAVLVEVDSLGAVAAARAALVGLPGLVELVPAARTVLVSFEPGSPGLRQVQAVLEQADLSAAPVVDSAEVTLPVVYEGADLELVAETAGLSVAETIVLHSGADYTVAFCGFAPGFAYLTGLPEPLCQPRLDNPRTRVPAGSVGVAGEFTGIYPRSSPGGWRLVARLADDAAALFDPTREPAALLSPGDRVRFEAVS</sequence>
<dbReference type="Gene3D" id="2.40.100.10">
    <property type="entry name" value="Cyclophilin-like"/>
    <property type="match status" value="1"/>
</dbReference>
<name>A0A9W6QMN1_9PSEU</name>
<dbReference type="AlphaFoldDB" id="A0A9W6QMN1"/>
<dbReference type="Pfam" id="PF02682">
    <property type="entry name" value="CT_C_D"/>
    <property type="match status" value="1"/>
</dbReference>
<gene>
    <name evidence="5" type="ORF">Aglo03_31980</name>
</gene>
<dbReference type="GO" id="GO:0016787">
    <property type="term" value="F:hydrolase activity"/>
    <property type="evidence" value="ECO:0007669"/>
    <property type="project" value="UniProtKB-KW"/>
</dbReference>
<evidence type="ECO:0000313" key="6">
    <source>
        <dbReference type="Proteomes" id="UP001165042"/>
    </source>
</evidence>
<dbReference type="SUPFAM" id="SSF160467">
    <property type="entry name" value="PH0987 N-terminal domain-like"/>
    <property type="match status" value="1"/>
</dbReference>
<evidence type="ECO:0000256" key="3">
    <source>
        <dbReference type="ARBA" id="ARBA00022840"/>
    </source>
</evidence>
<dbReference type="SUPFAM" id="SSF50891">
    <property type="entry name" value="Cyclophilin-like"/>
    <property type="match status" value="1"/>
</dbReference>
<evidence type="ECO:0000256" key="1">
    <source>
        <dbReference type="ARBA" id="ARBA00022741"/>
    </source>
</evidence>
<dbReference type="SMART" id="SM00796">
    <property type="entry name" value="AHS1"/>
    <property type="match status" value="1"/>
</dbReference>
<keyword evidence="6" id="KW-1185">Reference proteome</keyword>
<dbReference type="PANTHER" id="PTHR34698">
    <property type="entry name" value="5-OXOPROLINASE SUBUNIT B"/>
    <property type="match status" value="1"/>
</dbReference>
<dbReference type="InterPro" id="IPR029000">
    <property type="entry name" value="Cyclophilin-like_dom_sf"/>
</dbReference>
<dbReference type="Proteomes" id="UP001165042">
    <property type="component" value="Unassembled WGS sequence"/>
</dbReference>